<evidence type="ECO:0000313" key="2">
    <source>
        <dbReference type="EMBL" id="MCG2626169.1"/>
    </source>
</evidence>
<dbReference type="Proteomes" id="UP001139012">
    <property type="component" value="Unassembled WGS sequence"/>
</dbReference>
<feature type="chain" id="PRO_5040727597" evidence="1">
    <location>
        <begin position="23"/>
        <end position="89"/>
    </location>
</feature>
<evidence type="ECO:0000313" key="4">
    <source>
        <dbReference type="Proteomes" id="UP001139012"/>
    </source>
</evidence>
<dbReference type="RefSeq" id="WP_237864808.1">
    <property type="nucleotide sequence ID" value="NZ_JAKLTY010000003.1"/>
</dbReference>
<proteinExistence type="predicted"/>
<evidence type="ECO:0000256" key="1">
    <source>
        <dbReference type="SAM" id="SignalP"/>
    </source>
</evidence>
<sequence length="89" mass="9150">MSRKSILSNAKLLLAGSALALAISTGVATASPFDGVSLSIGANIIEAALSCPPGTHAGYEGKYCWPNRPRACPAGTHLGYEGKYCWPNG</sequence>
<keyword evidence="4" id="KW-1185">Reference proteome</keyword>
<evidence type="ECO:0000313" key="5">
    <source>
        <dbReference type="Proteomes" id="UP001139054"/>
    </source>
</evidence>
<reference evidence="2" key="1">
    <citation type="submission" date="2022-01" db="EMBL/GenBank/DDBJ databases">
        <title>Genome sequnece data of strain Bradyrhizobium sp. nov.</title>
        <authorList>
            <person name="Zhang J."/>
        </authorList>
    </citation>
    <scope>NUCLEOTIDE SEQUENCE</scope>
    <source>
        <strain evidence="3">WYCCWR 12774</strain>
        <strain evidence="2">WYCCWR 13023</strain>
    </source>
</reference>
<protein>
    <submittedName>
        <fullName evidence="2">Uncharacterized protein</fullName>
    </submittedName>
</protein>
<comment type="caution">
    <text evidence="2">The sequence shown here is derived from an EMBL/GenBank/DDBJ whole genome shotgun (WGS) entry which is preliminary data.</text>
</comment>
<keyword evidence="1" id="KW-0732">Signal</keyword>
<dbReference type="Proteomes" id="UP001139054">
    <property type="component" value="Unassembled WGS sequence"/>
</dbReference>
<gene>
    <name evidence="3" type="ORF">L6637_14505</name>
    <name evidence="2" type="ORF">L6654_05960</name>
</gene>
<name>A0A9X1R8H2_9BRAD</name>
<accession>A0A9X1R8H2</accession>
<feature type="signal peptide" evidence="1">
    <location>
        <begin position="1"/>
        <end position="22"/>
    </location>
</feature>
<organism evidence="2 5">
    <name type="scientific">Bradyrhizobium zhengyangense</name>
    <dbReference type="NCBI Taxonomy" id="2911009"/>
    <lineage>
        <taxon>Bacteria</taxon>
        <taxon>Pseudomonadati</taxon>
        <taxon>Pseudomonadota</taxon>
        <taxon>Alphaproteobacteria</taxon>
        <taxon>Hyphomicrobiales</taxon>
        <taxon>Nitrobacteraceae</taxon>
        <taxon>Bradyrhizobium</taxon>
    </lineage>
</organism>
<evidence type="ECO:0000313" key="3">
    <source>
        <dbReference type="EMBL" id="MCG2668172.1"/>
    </source>
</evidence>
<dbReference type="EMBL" id="JAKLUA010000004">
    <property type="protein sequence ID" value="MCG2668172.1"/>
    <property type="molecule type" value="Genomic_DNA"/>
</dbReference>
<dbReference type="AlphaFoldDB" id="A0A9X1R8H2"/>
<dbReference type="EMBL" id="JAKLTY010000003">
    <property type="protein sequence ID" value="MCG2626169.1"/>
    <property type="molecule type" value="Genomic_DNA"/>
</dbReference>